<dbReference type="Proteomes" id="UP000000311">
    <property type="component" value="Unassembled WGS sequence"/>
</dbReference>
<proteinExistence type="predicted"/>
<gene>
    <name evidence="2" type="ORF">EAG_08416</name>
</gene>
<feature type="region of interest" description="Disordered" evidence="1">
    <location>
        <begin position="35"/>
        <end position="100"/>
    </location>
</feature>
<feature type="compositionally biased region" description="Basic and acidic residues" evidence="1">
    <location>
        <begin position="35"/>
        <end position="74"/>
    </location>
</feature>
<reference evidence="2 3" key="1">
    <citation type="journal article" date="2010" name="Science">
        <title>Genomic comparison of the ants Camponotus floridanus and Harpegnathos saltator.</title>
        <authorList>
            <person name="Bonasio R."/>
            <person name="Zhang G."/>
            <person name="Ye C."/>
            <person name="Mutti N.S."/>
            <person name="Fang X."/>
            <person name="Qin N."/>
            <person name="Donahue G."/>
            <person name="Yang P."/>
            <person name="Li Q."/>
            <person name="Li C."/>
            <person name="Zhang P."/>
            <person name="Huang Z."/>
            <person name="Berger S.L."/>
            <person name="Reinberg D."/>
            <person name="Wang J."/>
            <person name="Liebig J."/>
        </authorList>
    </citation>
    <scope>NUCLEOTIDE SEQUENCE [LARGE SCALE GENOMIC DNA]</scope>
    <source>
        <strain evidence="3">C129</strain>
    </source>
</reference>
<evidence type="ECO:0000313" key="3">
    <source>
        <dbReference type="Proteomes" id="UP000000311"/>
    </source>
</evidence>
<dbReference type="EMBL" id="GL435242">
    <property type="protein sequence ID" value="EFN73619.1"/>
    <property type="molecule type" value="Genomic_DNA"/>
</dbReference>
<evidence type="ECO:0000256" key="1">
    <source>
        <dbReference type="SAM" id="MobiDB-lite"/>
    </source>
</evidence>
<protein>
    <submittedName>
        <fullName evidence="2">Uncharacterized protein</fullName>
    </submittedName>
</protein>
<name>E1ZYS9_CAMFO</name>
<keyword evidence="3" id="KW-1185">Reference proteome</keyword>
<sequence>MAPPRYQRWSWSRSLVRGNVARRQGNCLVGTRLAQDEEERRSVNEGGRRKDEERRRREAQQGREQGQHRPKGDGVYEGTRLGVGAPKSCGRDLRMREGRL</sequence>
<evidence type="ECO:0000313" key="2">
    <source>
        <dbReference type="EMBL" id="EFN73619.1"/>
    </source>
</evidence>
<accession>E1ZYS9</accession>
<organism evidence="3">
    <name type="scientific">Camponotus floridanus</name>
    <name type="common">Florida carpenter ant</name>
    <dbReference type="NCBI Taxonomy" id="104421"/>
    <lineage>
        <taxon>Eukaryota</taxon>
        <taxon>Metazoa</taxon>
        <taxon>Ecdysozoa</taxon>
        <taxon>Arthropoda</taxon>
        <taxon>Hexapoda</taxon>
        <taxon>Insecta</taxon>
        <taxon>Pterygota</taxon>
        <taxon>Neoptera</taxon>
        <taxon>Endopterygota</taxon>
        <taxon>Hymenoptera</taxon>
        <taxon>Apocrita</taxon>
        <taxon>Aculeata</taxon>
        <taxon>Formicoidea</taxon>
        <taxon>Formicidae</taxon>
        <taxon>Formicinae</taxon>
        <taxon>Camponotus</taxon>
    </lineage>
</organism>
<dbReference type="InParanoid" id="E1ZYS9"/>
<dbReference type="AlphaFoldDB" id="E1ZYS9"/>
<feature type="compositionally biased region" description="Basic and acidic residues" evidence="1">
    <location>
        <begin position="89"/>
        <end position="100"/>
    </location>
</feature>